<accession>A0A6M4AXQ2</accession>
<evidence type="ECO:0000256" key="1">
    <source>
        <dbReference type="SAM" id="MobiDB-lite"/>
    </source>
</evidence>
<keyword evidence="3" id="KW-1185">Reference proteome</keyword>
<organism evidence="2 3">
    <name type="scientific">Sphingomonas lacunae</name>
    <dbReference type="NCBI Taxonomy" id="2698828"/>
    <lineage>
        <taxon>Bacteria</taxon>
        <taxon>Pseudomonadati</taxon>
        <taxon>Pseudomonadota</taxon>
        <taxon>Alphaproteobacteria</taxon>
        <taxon>Sphingomonadales</taxon>
        <taxon>Sphingomonadaceae</taxon>
        <taxon>Sphingomonas</taxon>
    </lineage>
</organism>
<dbReference type="EMBL" id="CP053015">
    <property type="protein sequence ID" value="QJQ32799.1"/>
    <property type="molecule type" value="Genomic_DNA"/>
</dbReference>
<evidence type="ECO:0000313" key="2">
    <source>
        <dbReference type="EMBL" id="QJQ32799.1"/>
    </source>
</evidence>
<protein>
    <recommendedName>
        <fullName evidence="4">DUF883 family protein</fullName>
    </recommendedName>
</protein>
<evidence type="ECO:0000313" key="3">
    <source>
        <dbReference type="Proteomes" id="UP000503018"/>
    </source>
</evidence>
<feature type="compositionally biased region" description="Polar residues" evidence="1">
    <location>
        <begin position="1"/>
        <end position="10"/>
    </location>
</feature>
<gene>
    <name evidence="2" type="ORF">GV829_10385</name>
</gene>
<dbReference type="AlphaFoldDB" id="A0A6M4AXQ2"/>
<name>A0A6M4AXQ2_9SPHN</name>
<dbReference type="RefSeq" id="WP_169946422.1">
    <property type="nucleotide sequence ID" value="NZ_CP053015.1"/>
</dbReference>
<feature type="region of interest" description="Disordered" evidence="1">
    <location>
        <begin position="1"/>
        <end position="25"/>
    </location>
</feature>
<proteinExistence type="predicted"/>
<dbReference type="KEGG" id="slan:GV829_10385"/>
<evidence type="ECO:0008006" key="4">
    <source>
        <dbReference type="Google" id="ProtNLM"/>
    </source>
</evidence>
<sequence>MPEQDWTSRLASGRDAARDKVDQLSASAREAAATARSRINSTYGAARERANDLAGRAGDLTAEGRELAASGIERGTKVAAQGRKAVDKAVFSARDLVAERPLTAVAVGITAGIVLGFLANQLGKSRATDTSEEDDEDIYGA</sequence>
<reference evidence="2 3" key="1">
    <citation type="submission" date="2020-01" db="EMBL/GenBank/DDBJ databases">
        <title>Sphingomonas sp. strain CSW-10.</title>
        <authorList>
            <person name="Chen W.-M."/>
        </authorList>
    </citation>
    <scope>NUCLEOTIDE SEQUENCE [LARGE SCALE GENOMIC DNA]</scope>
    <source>
        <strain evidence="2 3">CSW-10</strain>
    </source>
</reference>
<dbReference type="Proteomes" id="UP000503018">
    <property type="component" value="Chromosome"/>
</dbReference>